<dbReference type="Gene3D" id="3.40.50.2000">
    <property type="entry name" value="Glycogen Phosphorylase B"/>
    <property type="match status" value="2"/>
</dbReference>
<evidence type="ECO:0000256" key="3">
    <source>
        <dbReference type="ARBA" id="ARBA00022679"/>
    </source>
</evidence>
<evidence type="ECO:0000256" key="4">
    <source>
        <dbReference type="ARBA" id="ARBA00022737"/>
    </source>
</evidence>
<dbReference type="EMBL" id="FQYW01000015">
    <property type="protein sequence ID" value="SHI83605.1"/>
    <property type="molecule type" value="Genomic_DNA"/>
</dbReference>
<dbReference type="PANTHER" id="PTHR44835:SF1">
    <property type="entry name" value="PROTEIN O-GLCNAC TRANSFERASE"/>
    <property type="match status" value="1"/>
</dbReference>
<accession>A0A1M6EDQ2</accession>
<keyword evidence="2" id="KW-0328">Glycosyltransferase</keyword>
<dbReference type="PANTHER" id="PTHR44835">
    <property type="entry name" value="UDP-N-ACETYLGLUCOSAMINE--PEPTIDE N-ACETYLGLUCOSAMINYLTRANSFERASE SPINDLY-RELATED"/>
    <property type="match status" value="1"/>
</dbReference>
<evidence type="ECO:0000256" key="1">
    <source>
        <dbReference type="ARBA" id="ARBA00004922"/>
    </source>
</evidence>
<dbReference type="InterPro" id="IPR011990">
    <property type="entry name" value="TPR-like_helical_dom_sf"/>
</dbReference>
<comment type="pathway">
    <text evidence="1">Protein modification; protein glycosylation.</text>
</comment>
<gene>
    <name evidence="7" type="ORF">SAMN02745671_01844</name>
</gene>
<feature type="domain" description="O-GlcNAc transferase C-terminal" evidence="6">
    <location>
        <begin position="732"/>
        <end position="896"/>
    </location>
</feature>
<dbReference type="SUPFAM" id="SSF53756">
    <property type="entry name" value="UDP-Glycosyltransferase/glycogen phosphorylase"/>
    <property type="match status" value="1"/>
</dbReference>
<name>A0A1M6EDQ2_9FIRM</name>
<evidence type="ECO:0000256" key="2">
    <source>
        <dbReference type="ARBA" id="ARBA00022676"/>
    </source>
</evidence>
<dbReference type="InterPro" id="IPR029489">
    <property type="entry name" value="OGT/SEC/SPY_C"/>
</dbReference>
<keyword evidence="3 7" id="KW-0808">Transferase</keyword>
<dbReference type="GO" id="GO:0016757">
    <property type="term" value="F:glycosyltransferase activity"/>
    <property type="evidence" value="ECO:0007669"/>
    <property type="project" value="UniProtKB-KW"/>
</dbReference>
<reference evidence="7 8" key="1">
    <citation type="submission" date="2016-11" db="EMBL/GenBank/DDBJ databases">
        <authorList>
            <person name="Jaros S."/>
            <person name="Januszkiewicz K."/>
            <person name="Wedrychowicz H."/>
        </authorList>
    </citation>
    <scope>NUCLEOTIDE SEQUENCE [LARGE SCALE GENOMIC DNA]</scope>
    <source>
        <strain evidence="7 8">DSM 3074</strain>
    </source>
</reference>
<evidence type="ECO:0000259" key="6">
    <source>
        <dbReference type="Pfam" id="PF13844"/>
    </source>
</evidence>
<keyword evidence="4" id="KW-0677">Repeat</keyword>
<dbReference type="Pfam" id="PF13844">
    <property type="entry name" value="Glyco_transf_41"/>
    <property type="match status" value="3"/>
</dbReference>
<dbReference type="InterPro" id="IPR051939">
    <property type="entry name" value="Glycosyltr_41/O-GlcNAc_trsf"/>
</dbReference>
<proteinExistence type="predicted"/>
<dbReference type="Gene3D" id="1.25.40.10">
    <property type="entry name" value="Tetratricopeptide repeat domain"/>
    <property type="match status" value="1"/>
</dbReference>
<dbReference type="AlphaFoldDB" id="A0A1M6EDQ2"/>
<sequence length="1020" mass="117496">MNIKQGQALKDSINALINAGNYEEACNQAQKLMREAEKKRWQELITFALSIQMAYVIENDNMSKAEKLAKKLAKQPTTGYGLFLQARLLLKQEKRREALEMGQKALAFANAHKDTSPREIFDKIYNLLGILYSNYGFHQQALDCDWQAMETAVTLDLKATNYSNYLFNLHFVHNSPEKYYAAHIGYNELFKDLTWFNHENKYQMEAIKRKPVGKIRIGYISPDLRYHVVLRFCWVMLAHYDKERFEVYCYHKNPNEDKYSEEIKDMTDNWRNISGMSADQAAKVIYDDKIDILVDLAGHTKDNPLPILAYKPAPIQVSGIGYFATTGLKAVDYFISDKYLASEPECFVEDIIALEHSHFCYAPLYEASETGKAPCLENGYITFGSFNAIRKINDEVLELWAEILKAVPDSHLLLKGTVFDDEYGYELFCQRLAKYGVDITSSEWQERIELRGFSQDYLREYLDMDIALDTFPYPGGGTTCDALYMGVPVITLSGNSHGERFGKSLLFNIGLSEFVVDSKQAYFDLAVALAGDKDIINNLHIGLRNMMEKSPLMDWALYMKELEATYKEIWSKYVDRLPAMEYPSAREALNHSFDSYKGKDYEKAEAWCRLAIGQDTEKKYLVEATSLLSDILQGKLDYVAAWQESKHALDMLEQEADKGTNEFQRRLWMHYASRSYDLGYMDEAVAGYDKAEQYVDNVYGKFGIKGSALMGILSRSDDCEVVRQRLTKIDELMEKVSAKCPDKVLKKDETEKIHLAYISPDFRQHVMFSFYYTMLHGYNHEKFRVTCISITEKCDGYTEHLKGLVDNWIDVSEMDWPEIIERLRKEKIDILVDLAGHSANSGIPVFCNRVAKIQISGLGWMESTGLSCVDYLITDKYIDPDLSNITEKPLYLTSQFCYTGRNDVRVPQGAPCMEKGYVTFGVFNNYHKITDEILLAWKEIMARVPNSRLLLKSQLLVSKSVCDVVWDRLHRLELDIERITLEPATNTYMNRYLDVDIALDTYPYPGGEPPVMHYIWGYQW</sequence>
<evidence type="ECO:0000313" key="8">
    <source>
        <dbReference type="Proteomes" id="UP000191240"/>
    </source>
</evidence>
<protein>
    <submittedName>
        <fullName evidence="7">Predicted O-linked N-acetylglucosamine transferase, SPINDLY family</fullName>
    </submittedName>
</protein>
<dbReference type="Gene3D" id="3.40.50.11380">
    <property type="match status" value="2"/>
</dbReference>
<evidence type="ECO:0000313" key="7">
    <source>
        <dbReference type="EMBL" id="SHI83605.1"/>
    </source>
</evidence>
<organism evidence="7 8">
    <name type="scientific">Anaerovibrio lipolyticus DSM 3074</name>
    <dbReference type="NCBI Taxonomy" id="1120997"/>
    <lineage>
        <taxon>Bacteria</taxon>
        <taxon>Bacillati</taxon>
        <taxon>Bacillota</taxon>
        <taxon>Negativicutes</taxon>
        <taxon>Selenomonadales</taxon>
        <taxon>Selenomonadaceae</taxon>
        <taxon>Anaerovibrio</taxon>
    </lineage>
</organism>
<feature type="domain" description="O-GlcNAc transferase C-terminal" evidence="6">
    <location>
        <begin position="197"/>
        <end position="340"/>
    </location>
</feature>
<dbReference type="SUPFAM" id="SSF48452">
    <property type="entry name" value="TPR-like"/>
    <property type="match status" value="1"/>
</dbReference>
<dbReference type="Proteomes" id="UP000191240">
    <property type="component" value="Unassembled WGS sequence"/>
</dbReference>
<dbReference type="OrthoDB" id="1660777at2"/>
<keyword evidence="5" id="KW-0802">TPR repeat</keyword>
<feature type="domain" description="O-GlcNAc transferase C-terminal" evidence="6">
    <location>
        <begin position="376"/>
        <end position="562"/>
    </location>
</feature>
<evidence type="ECO:0000256" key="5">
    <source>
        <dbReference type="ARBA" id="ARBA00022803"/>
    </source>
</evidence>
<dbReference type="RefSeq" id="WP_080325969.1">
    <property type="nucleotide sequence ID" value="NZ_FQYW01000015.1"/>
</dbReference>